<evidence type="ECO:0000313" key="2">
    <source>
        <dbReference type="Proteomes" id="UP000805704"/>
    </source>
</evidence>
<keyword evidence="2" id="KW-1185">Reference proteome</keyword>
<proteinExistence type="predicted"/>
<reference evidence="1" key="1">
    <citation type="submission" date="2020-04" db="EMBL/GenBank/DDBJ databases">
        <title>A chromosome-scale assembly and high-density genetic map of the yellow drum (Nibea albiflora) genome.</title>
        <authorList>
            <person name="Xu D."/>
            <person name="Zhang W."/>
            <person name="Chen R."/>
            <person name="Tan P."/>
            <person name="Wang L."/>
            <person name="Song H."/>
            <person name="Tian L."/>
            <person name="Zhu Q."/>
            <person name="Wang B."/>
        </authorList>
    </citation>
    <scope>NUCLEOTIDE SEQUENCE</scope>
    <source>
        <strain evidence="1">ZJHYS-2018</strain>
    </source>
</reference>
<name>A0ACB7ENA9_NIBAL</name>
<accession>A0ACB7ENA9</accession>
<evidence type="ECO:0000313" key="1">
    <source>
        <dbReference type="EMBL" id="KAG8003704.1"/>
    </source>
</evidence>
<gene>
    <name evidence="1" type="ORF">GBF38_018935</name>
</gene>
<dbReference type="Proteomes" id="UP000805704">
    <property type="component" value="Chromosome 4"/>
</dbReference>
<protein>
    <submittedName>
        <fullName evidence="1">Uncharacterized protein</fullName>
    </submittedName>
</protein>
<sequence>MDLHRPFKMDSPSYLPAPLASPALMVLASTAEAGRDASVPCQAPRPFGVPASMEKDLHLPFPSASYTFTSMYQRQGPMSGTFPSRDFPASLLHLHPQFTPPNLDCSTLSMLNHSGVGAFRPFSSPQEERESAVYQSAFTPAKRLKSCFPEVEGKEFDFGSPGGSLKAGEDSGRKLFSMSGLLSDGEASSSPEERKEHSKVKGLYDAQAPVCPVCQAILRPGELQDHMEQELTKLAQLQISAAPVQHDHLIRTPKSLSLSLHIKREGGSPTSPPRPSEDTHSDRYQTFLRVRANRHTRLNVRIGKLKRRKPEDGQEGSAELAPLEDEWNERRRIQMTSIVGGFKGAVLVSTTSKECRDSDADLDVDGDDTLEYGRAQYTETDVIPCSGESSKETAVSSGSSSTLPDSRVNLEFSKWSNDGDPSTSSGEKVDGSIAGLPKTCKNTDIETTMSGPRPVVLSGPSGAGKSTLMKRLMKEHEDVFGFSVSHTTRNPRPGEEDGKGLNKLPMLLGATLLPVADVFSSEDLENSFSCPNESETTDKDYHFTTREAMQEGIDKGDFIENAEFSGNMYGTSKAAIEDVQAQNLICILDVDIQGVKRIKETDLNPIYISIQPPSMEILEKRLRDRQTETEESLQKRLEAARIDMELSKEPGVFDVVIINDDLERAYEELKDILNEVSETIK</sequence>
<comment type="caution">
    <text evidence="1">The sequence shown here is derived from an EMBL/GenBank/DDBJ whole genome shotgun (WGS) entry which is preliminary data.</text>
</comment>
<organism evidence="1 2">
    <name type="scientific">Nibea albiflora</name>
    <name type="common">Yellow drum</name>
    <name type="synonym">Corvina albiflora</name>
    <dbReference type="NCBI Taxonomy" id="240163"/>
    <lineage>
        <taxon>Eukaryota</taxon>
        <taxon>Metazoa</taxon>
        <taxon>Chordata</taxon>
        <taxon>Craniata</taxon>
        <taxon>Vertebrata</taxon>
        <taxon>Euteleostomi</taxon>
        <taxon>Actinopterygii</taxon>
        <taxon>Neopterygii</taxon>
        <taxon>Teleostei</taxon>
        <taxon>Neoteleostei</taxon>
        <taxon>Acanthomorphata</taxon>
        <taxon>Eupercaria</taxon>
        <taxon>Sciaenidae</taxon>
        <taxon>Nibea</taxon>
    </lineage>
</organism>
<dbReference type="EMBL" id="CM024792">
    <property type="protein sequence ID" value="KAG8003704.1"/>
    <property type="molecule type" value="Genomic_DNA"/>
</dbReference>